<evidence type="ECO:0000313" key="3">
    <source>
        <dbReference type="Proteomes" id="UP000054408"/>
    </source>
</evidence>
<sequence>MECCTPRVLGTIGAVLALLLAYRVTLSRTGLVSSLLQDTALGVVSRVCSHATQTEVTIDDIYIHPTVGAAGLRGVTVGVPEGFTKHPASMGNVSIVFEPATLVTGSVIRVLSVVVDAPQIVFEMNKRGNSVRAVYDAILQYSADRMRPFMVIEELVIRRGLVTLVASPDILELDPSLPRDVRLPRIHLSDIGVPSGLSFSGIFKHVADPLIINILATAEGLIDRHRATAGARADSPPPFPPPGAINATVA</sequence>
<keyword evidence="3" id="KW-1185">Reference proteome</keyword>
<dbReference type="RefSeq" id="XP_013761521.1">
    <property type="nucleotide sequence ID" value="XM_013906067.1"/>
</dbReference>
<name>A0A0L0DQP5_THETB</name>
<gene>
    <name evidence="2" type="ORF">AMSG_01468</name>
</gene>
<evidence type="ECO:0000256" key="1">
    <source>
        <dbReference type="SAM" id="MobiDB-lite"/>
    </source>
</evidence>
<organism evidence="2 3">
    <name type="scientific">Thecamonas trahens ATCC 50062</name>
    <dbReference type="NCBI Taxonomy" id="461836"/>
    <lineage>
        <taxon>Eukaryota</taxon>
        <taxon>Apusozoa</taxon>
        <taxon>Apusomonadida</taxon>
        <taxon>Apusomonadidae</taxon>
        <taxon>Thecamonas</taxon>
    </lineage>
</organism>
<dbReference type="EMBL" id="GL349438">
    <property type="protein sequence ID" value="KNC54614.1"/>
    <property type="molecule type" value="Genomic_DNA"/>
</dbReference>
<dbReference type="GeneID" id="25561217"/>
<protein>
    <submittedName>
        <fullName evidence="2">Uncharacterized protein</fullName>
    </submittedName>
</protein>
<proteinExistence type="predicted"/>
<feature type="region of interest" description="Disordered" evidence="1">
    <location>
        <begin position="229"/>
        <end position="250"/>
    </location>
</feature>
<dbReference type="Proteomes" id="UP000054408">
    <property type="component" value="Unassembled WGS sequence"/>
</dbReference>
<reference evidence="2 3" key="1">
    <citation type="submission" date="2010-05" db="EMBL/GenBank/DDBJ databases">
        <title>The Genome Sequence of Thecamonas trahens ATCC 50062.</title>
        <authorList>
            <consortium name="The Broad Institute Genome Sequencing Platform"/>
            <person name="Russ C."/>
            <person name="Cuomo C."/>
            <person name="Shea T."/>
            <person name="Young S.K."/>
            <person name="Zeng Q."/>
            <person name="Koehrsen M."/>
            <person name="Haas B."/>
            <person name="Borodovsky M."/>
            <person name="Guigo R."/>
            <person name="Alvarado L."/>
            <person name="Berlin A."/>
            <person name="Bochicchio J."/>
            <person name="Borenstein D."/>
            <person name="Chapman S."/>
            <person name="Chen Z."/>
            <person name="Freedman E."/>
            <person name="Gellesch M."/>
            <person name="Goldberg J."/>
            <person name="Griggs A."/>
            <person name="Gujja S."/>
            <person name="Heilman E."/>
            <person name="Heiman D."/>
            <person name="Hepburn T."/>
            <person name="Howarth C."/>
            <person name="Jen D."/>
            <person name="Larson L."/>
            <person name="Mehta T."/>
            <person name="Park D."/>
            <person name="Pearson M."/>
            <person name="Roberts A."/>
            <person name="Saif S."/>
            <person name="Shenoy N."/>
            <person name="Sisk P."/>
            <person name="Stolte C."/>
            <person name="Sykes S."/>
            <person name="Thomson T."/>
            <person name="Walk T."/>
            <person name="White J."/>
            <person name="Yandava C."/>
            <person name="Burger G."/>
            <person name="Gray M.W."/>
            <person name="Holland P.W.H."/>
            <person name="King N."/>
            <person name="Lang F.B.F."/>
            <person name="Roger A.J."/>
            <person name="Ruiz-Trillo I."/>
            <person name="Lander E."/>
            <person name="Nusbaum C."/>
        </authorList>
    </citation>
    <scope>NUCLEOTIDE SEQUENCE [LARGE SCALE GENOMIC DNA]</scope>
    <source>
        <strain evidence="2 3">ATCC 50062</strain>
    </source>
</reference>
<accession>A0A0L0DQP5</accession>
<dbReference type="AlphaFoldDB" id="A0A0L0DQP5"/>
<evidence type="ECO:0000313" key="2">
    <source>
        <dbReference type="EMBL" id="KNC54614.1"/>
    </source>
</evidence>